<dbReference type="HAMAP" id="MF_01393">
    <property type="entry name" value="ATP_synth_a_bact"/>
    <property type="match status" value="1"/>
</dbReference>
<keyword evidence="3" id="KW-0813">Transport</keyword>
<dbReference type="EMBL" id="KJ408269">
    <property type="protein sequence ID" value="AHW51442.1"/>
    <property type="molecule type" value="Genomic_DNA"/>
</dbReference>
<dbReference type="PANTHER" id="PTHR11410">
    <property type="entry name" value="ATP SYNTHASE SUBUNIT A"/>
    <property type="match status" value="1"/>
</dbReference>
<keyword evidence="5 12" id="KW-0812">Transmembrane</keyword>
<proteinExistence type="inferred from homology"/>
<feature type="transmembrane region" description="Helical" evidence="12">
    <location>
        <begin position="167"/>
        <end position="188"/>
    </location>
</feature>
<dbReference type="SUPFAM" id="SSF81336">
    <property type="entry name" value="F1F0 ATP synthase subunit A"/>
    <property type="match status" value="1"/>
</dbReference>
<evidence type="ECO:0000256" key="1">
    <source>
        <dbReference type="ARBA" id="ARBA00004448"/>
    </source>
</evidence>
<feature type="transmembrane region" description="Helical" evidence="12">
    <location>
        <begin position="101"/>
        <end position="122"/>
    </location>
</feature>
<keyword evidence="6" id="KW-0375">Hydrogen ion transport</keyword>
<dbReference type="Gene3D" id="1.20.120.220">
    <property type="entry name" value="ATP synthase, F0 complex, subunit A"/>
    <property type="match status" value="1"/>
</dbReference>
<keyword evidence="9 12" id="KW-0472">Membrane</keyword>
<dbReference type="CDD" id="cd00310">
    <property type="entry name" value="ATP-synt_Fo_a_6"/>
    <property type="match status" value="1"/>
</dbReference>
<dbReference type="GO" id="GO:0045259">
    <property type="term" value="C:proton-transporting ATP synthase complex"/>
    <property type="evidence" value="ECO:0007669"/>
    <property type="project" value="UniProtKB-KW"/>
</dbReference>
<evidence type="ECO:0000256" key="4">
    <source>
        <dbReference type="ARBA" id="ARBA00022547"/>
    </source>
</evidence>
<feature type="transmembrane region" description="Helical" evidence="12">
    <location>
        <begin position="12"/>
        <end position="36"/>
    </location>
</feature>
<evidence type="ECO:0000256" key="10">
    <source>
        <dbReference type="ARBA" id="ARBA00023310"/>
    </source>
</evidence>
<keyword evidence="4" id="KW-0138">CF(0)</keyword>
<evidence type="ECO:0000256" key="5">
    <source>
        <dbReference type="ARBA" id="ARBA00022692"/>
    </source>
</evidence>
<feature type="transmembrane region" description="Helical" evidence="12">
    <location>
        <begin position="200"/>
        <end position="233"/>
    </location>
</feature>
<dbReference type="InterPro" id="IPR000568">
    <property type="entry name" value="ATP_synth_F0_asu"/>
</dbReference>
<evidence type="ECO:0000256" key="12">
    <source>
        <dbReference type="SAM" id="Phobius"/>
    </source>
</evidence>
<name>A0A0E3DAF0_9STRA</name>
<reference evidence="13" key="1">
    <citation type="journal article" date="2015" name="Curr. Genet.">
        <title>Mitochondrial genome sequences reveal evolutionary relationships of the Phytophthora 1c clade species.</title>
        <authorList>
            <person name="Lassiter E.S."/>
            <person name="Russ C."/>
            <person name="Nusbaum C."/>
            <person name="Zeng Q."/>
            <person name="Saville A.C."/>
            <person name="Olarte R.A."/>
            <person name="Carbone I."/>
            <person name="Hu C.H."/>
            <person name="Seguin-Orlando A."/>
            <person name="Samaniego J.A."/>
            <person name="Thorne J.L."/>
            <person name="Ristaino J.B."/>
        </authorList>
    </citation>
    <scope>NUCLEOTIDE SEQUENCE</scope>
    <source>
        <strain evidence="13">EC 3394</strain>
    </source>
</reference>
<keyword evidence="8" id="KW-0406">Ion transport</keyword>
<evidence type="ECO:0000256" key="9">
    <source>
        <dbReference type="ARBA" id="ARBA00023136"/>
    </source>
</evidence>
<dbReference type="InterPro" id="IPR045083">
    <property type="entry name" value="ATP_synth_F0_asu_bact/mt"/>
</dbReference>
<evidence type="ECO:0000256" key="2">
    <source>
        <dbReference type="ARBA" id="ARBA00006810"/>
    </source>
</evidence>
<evidence type="ECO:0000313" key="13">
    <source>
        <dbReference type="EMBL" id="AHW51442.1"/>
    </source>
</evidence>
<keyword evidence="7 12" id="KW-1133">Transmembrane helix</keyword>
<evidence type="ECO:0000256" key="7">
    <source>
        <dbReference type="ARBA" id="ARBA00022989"/>
    </source>
</evidence>
<dbReference type="NCBIfam" id="TIGR01131">
    <property type="entry name" value="ATP_synt_6_or_A"/>
    <property type="match status" value="1"/>
</dbReference>
<evidence type="ECO:0000256" key="11">
    <source>
        <dbReference type="RuleBase" id="RU004450"/>
    </source>
</evidence>
<dbReference type="FunFam" id="1.20.120.220:FF:000003">
    <property type="entry name" value="ATP synthase subunit a"/>
    <property type="match status" value="1"/>
</dbReference>
<sequence length="239" mass="27036">MFSPLEQFEILPIFQIPFVFTNASLILIIGLSYLYIFTCIKTKFIPTRFQQIFEMIFNVTIELTYSSIGKAGKYFVSLIFVVFFFILLCNLIGMVPYSFTVTSHLIITFTLALTIYLGFNIIGIKKHKLNFLNLLLPSGASIALVPILVPIELVSYIFRVISLPVRLFANMMAGHTLLKVIAGFAWTMLNVNSFIFIAHFIPLIIIVLLVGLEIAVALIQAYVFTILTCMYINDALNLH</sequence>
<comment type="similarity">
    <text evidence="2">Belongs to the ATPase A chain family.</text>
</comment>
<protein>
    <recommendedName>
        <fullName evidence="11">ATP synthase subunit a</fullName>
    </recommendedName>
</protein>
<keyword evidence="10" id="KW-0066">ATP synthesis</keyword>
<evidence type="ECO:0000256" key="3">
    <source>
        <dbReference type="ARBA" id="ARBA00022448"/>
    </source>
</evidence>
<dbReference type="PRINTS" id="PR00123">
    <property type="entry name" value="ATPASEA"/>
</dbReference>
<geneLocation type="mitochondrion" evidence="13"/>
<dbReference type="AlphaFoldDB" id="A0A0E3DAF0"/>
<dbReference type="InterPro" id="IPR035908">
    <property type="entry name" value="F0_ATP_A_sf"/>
</dbReference>
<feature type="transmembrane region" description="Helical" evidence="12">
    <location>
        <begin position="74"/>
        <end position="95"/>
    </location>
</feature>
<dbReference type="GO" id="GO:0005743">
    <property type="term" value="C:mitochondrial inner membrane"/>
    <property type="evidence" value="ECO:0007669"/>
    <property type="project" value="UniProtKB-SubCell"/>
</dbReference>
<accession>A0A0E3DAF0</accession>
<dbReference type="PANTHER" id="PTHR11410:SF0">
    <property type="entry name" value="ATP SYNTHASE SUBUNIT A"/>
    <property type="match status" value="1"/>
</dbReference>
<keyword evidence="13" id="KW-0496">Mitochondrion</keyword>
<dbReference type="Pfam" id="PF00119">
    <property type="entry name" value="ATP-synt_A"/>
    <property type="match status" value="1"/>
</dbReference>
<comment type="subcellular location">
    <subcellularLocation>
        <location evidence="1 11">Mitochondrion inner membrane</location>
        <topology evidence="1 11">Multi-pass membrane protein</topology>
    </subcellularLocation>
</comment>
<dbReference type="GO" id="GO:0046933">
    <property type="term" value="F:proton-transporting ATP synthase activity, rotational mechanism"/>
    <property type="evidence" value="ECO:0007669"/>
    <property type="project" value="TreeGrafter"/>
</dbReference>
<organism evidence="13">
    <name type="scientific">Phytophthora andina</name>
    <dbReference type="NCBI Taxonomy" id="283009"/>
    <lineage>
        <taxon>Eukaryota</taxon>
        <taxon>Sar</taxon>
        <taxon>Stramenopiles</taxon>
        <taxon>Oomycota</taxon>
        <taxon>Peronosporomycetes</taxon>
        <taxon>Peronosporales</taxon>
        <taxon>Peronosporaceae</taxon>
        <taxon>Phytophthora</taxon>
    </lineage>
</organism>
<dbReference type="NCBIfam" id="NF004482">
    <property type="entry name" value="PRK05815.2-4"/>
    <property type="match status" value="1"/>
</dbReference>
<gene>
    <name evidence="13" type="primary">atp6</name>
</gene>
<evidence type="ECO:0000256" key="6">
    <source>
        <dbReference type="ARBA" id="ARBA00022781"/>
    </source>
</evidence>
<feature type="transmembrane region" description="Helical" evidence="12">
    <location>
        <begin position="134"/>
        <end position="161"/>
    </location>
</feature>
<evidence type="ECO:0000256" key="8">
    <source>
        <dbReference type="ARBA" id="ARBA00023065"/>
    </source>
</evidence>